<dbReference type="InterPro" id="IPR001251">
    <property type="entry name" value="CRAL-TRIO_dom"/>
</dbReference>
<evidence type="ECO:0000313" key="1">
    <source>
        <dbReference type="EnsemblMetazoa" id="PPAI003149-PA"/>
    </source>
</evidence>
<dbReference type="Gene3D" id="3.40.525.10">
    <property type="entry name" value="CRAL-TRIO lipid binding domain"/>
    <property type="match status" value="1"/>
</dbReference>
<dbReference type="InterPro" id="IPR053012">
    <property type="entry name" value="ER-organelle_contact"/>
</dbReference>
<dbReference type="SMART" id="SM00516">
    <property type="entry name" value="SEC14"/>
    <property type="match status" value="1"/>
</dbReference>
<dbReference type="Pfam" id="PF00650">
    <property type="entry name" value="CRAL_TRIO"/>
    <property type="match status" value="1"/>
</dbReference>
<dbReference type="InterPro" id="IPR036865">
    <property type="entry name" value="CRAL-TRIO_dom_sf"/>
</dbReference>
<dbReference type="GO" id="GO:0012505">
    <property type="term" value="C:endomembrane system"/>
    <property type="evidence" value="ECO:0007669"/>
    <property type="project" value="TreeGrafter"/>
</dbReference>
<dbReference type="VEuPathDB" id="VectorBase:PPAI003149"/>
<dbReference type="PANTHER" id="PTHR46384:SF1">
    <property type="entry name" value="MOTILE SPERM DOMAIN-CONTAINING PROTEIN 2"/>
    <property type="match status" value="1"/>
</dbReference>
<dbReference type="PROSITE" id="PS50191">
    <property type="entry name" value="CRAL_TRIO"/>
    <property type="match status" value="1"/>
</dbReference>
<dbReference type="Proteomes" id="UP000092462">
    <property type="component" value="Unassembled WGS sequence"/>
</dbReference>
<dbReference type="EnsemblMetazoa" id="PPAI003149-RA">
    <property type="protein sequence ID" value="PPAI003149-PA"/>
    <property type="gene ID" value="PPAI003149"/>
</dbReference>
<dbReference type="GO" id="GO:0140284">
    <property type="term" value="C:endoplasmic reticulum-endosome membrane contact site"/>
    <property type="evidence" value="ECO:0007669"/>
    <property type="project" value="TreeGrafter"/>
</dbReference>
<accession>A0A1B0D6P0</accession>
<protein>
    <submittedName>
        <fullName evidence="1">Uncharacterized protein</fullName>
    </submittedName>
</protein>
<dbReference type="SUPFAM" id="SSF52087">
    <property type="entry name" value="CRAL/TRIO domain"/>
    <property type="match status" value="1"/>
</dbReference>
<proteinExistence type="predicted"/>
<evidence type="ECO:0000313" key="2">
    <source>
        <dbReference type="Proteomes" id="UP000092462"/>
    </source>
</evidence>
<dbReference type="EMBL" id="AJVK01026120">
    <property type="status" value="NOT_ANNOTATED_CDS"/>
    <property type="molecule type" value="Genomic_DNA"/>
</dbReference>
<dbReference type="CDD" id="cd00170">
    <property type="entry name" value="SEC14"/>
    <property type="match status" value="1"/>
</dbReference>
<reference evidence="1" key="1">
    <citation type="submission" date="2022-08" db="UniProtKB">
        <authorList>
            <consortium name="EnsemblMetazoa"/>
        </authorList>
    </citation>
    <scope>IDENTIFICATION</scope>
    <source>
        <strain evidence="1">Israel</strain>
    </source>
</reference>
<dbReference type="PANTHER" id="PTHR46384">
    <property type="entry name" value="MOTILE SPERM DOMAIN-CONTAINING PROTEIN 2"/>
    <property type="match status" value="1"/>
</dbReference>
<dbReference type="VEuPathDB" id="VectorBase:PPAPM1_007753"/>
<keyword evidence="2" id="KW-1185">Reference proteome</keyword>
<name>A0A1B0D6P0_PHLPP</name>
<organism evidence="1 2">
    <name type="scientific">Phlebotomus papatasi</name>
    <name type="common">Sandfly</name>
    <dbReference type="NCBI Taxonomy" id="29031"/>
    <lineage>
        <taxon>Eukaryota</taxon>
        <taxon>Metazoa</taxon>
        <taxon>Ecdysozoa</taxon>
        <taxon>Arthropoda</taxon>
        <taxon>Hexapoda</taxon>
        <taxon>Insecta</taxon>
        <taxon>Pterygota</taxon>
        <taxon>Neoptera</taxon>
        <taxon>Endopterygota</taxon>
        <taxon>Diptera</taxon>
        <taxon>Nematocera</taxon>
        <taxon>Psychodoidea</taxon>
        <taxon>Psychodidae</taxon>
        <taxon>Phlebotomus</taxon>
        <taxon>Phlebotomus</taxon>
    </lineage>
</organism>
<dbReference type="InterPro" id="IPR036273">
    <property type="entry name" value="CRAL/TRIO_N_dom_sf"/>
</dbReference>
<dbReference type="SUPFAM" id="SSF46938">
    <property type="entry name" value="CRAL/TRIO N-terminal domain"/>
    <property type="match status" value="1"/>
</dbReference>
<dbReference type="AlphaFoldDB" id="A0A1B0D6P0"/>
<sequence>GFHPADIDRINNREKWLRLFIEYNDLDLKKALTQLWDTCAWRKSFGTNDLDASKMHQEYLHEGFMFPKNRDINGKRLLIFRSKLYVRGTKNMDDVKRLLVYWVERVMYREEDLDQISVFFDLKDSGLSNMDMEYTRYIINLFKFYYPNSLNFIIIFEMPWILNTTFKIIKTLLPAKAVARMKFVNSKTLNEFVDESNMLTIWGGNE</sequence>